<dbReference type="GO" id="GO:0003917">
    <property type="term" value="F:DNA topoisomerase type I (single strand cut, ATP-independent) activity"/>
    <property type="evidence" value="ECO:0007669"/>
    <property type="project" value="InterPro"/>
</dbReference>
<dbReference type="PANTHER" id="PTHR11390">
    <property type="entry name" value="PROKARYOTIC DNA TOPOISOMERASE"/>
    <property type="match status" value="1"/>
</dbReference>
<dbReference type="SUPFAM" id="SSF56712">
    <property type="entry name" value="Prokaryotic type I DNA topoisomerase"/>
    <property type="match status" value="1"/>
</dbReference>
<dbReference type="Gene3D" id="1.10.460.10">
    <property type="entry name" value="Topoisomerase I, domain 2"/>
    <property type="match status" value="2"/>
</dbReference>
<organism evidence="1 2">
    <name type="scientific">Acidithiobacillus thiooxidans ATCC 19377</name>
    <dbReference type="NCBI Taxonomy" id="637390"/>
    <lineage>
        <taxon>Bacteria</taxon>
        <taxon>Pseudomonadati</taxon>
        <taxon>Pseudomonadota</taxon>
        <taxon>Acidithiobacillia</taxon>
        <taxon>Acidithiobacillales</taxon>
        <taxon>Acidithiobacillaceae</taxon>
        <taxon>Acidithiobacillus</taxon>
    </lineage>
</organism>
<dbReference type="EMBL" id="SZUV01000001">
    <property type="protein sequence ID" value="TQN51995.1"/>
    <property type="molecule type" value="Genomic_DNA"/>
</dbReference>
<dbReference type="GO" id="GO:0003918">
    <property type="term" value="F:DNA topoisomerase type II (double strand cut, ATP-hydrolyzing) activity"/>
    <property type="evidence" value="ECO:0007669"/>
    <property type="project" value="UniProtKB-EC"/>
</dbReference>
<dbReference type="InterPro" id="IPR000380">
    <property type="entry name" value="Topo_IA"/>
</dbReference>
<dbReference type="Gene3D" id="1.10.290.10">
    <property type="entry name" value="Topoisomerase I, domain 4"/>
    <property type="match status" value="1"/>
</dbReference>
<keyword evidence="1" id="KW-0413">Isomerase</keyword>
<comment type="caution">
    <text evidence="1">The sequence shown here is derived from an EMBL/GenBank/DDBJ whole genome shotgun (WGS) entry which is preliminary data.</text>
</comment>
<dbReference type="Proteomes" id="UP000315403">
    <property type="component" value="Unassembled WGS sequence"/>
</dbReference>
<dbReference type="PANTHER" id="PTHR11390:SF21">
    <property type="entry name" value="DNA TOPOISOMERASE 3-ALPHA"/>
    <property type="match status" value="1"/>
</dbReference>
<gene>
    <name evidence="1" type="primary">topB</name>
    <name evidence="1" type="ORF">DLNHIDIE_01876</name>
</gene>
<dbReference type="InterPro" id="IPR013824">
    <property type="entry name" value="Topo_IA_cen_sub1"/>
</dbReference>
<dbReference type="InterPro" id="IPR013826">
    <property type="entry name" value="Topo_IA_cen_sub3"/>
</dbReference>
<evidence type="ECO:0000313" key="2">
    <source>
        <dbReference type="Proteomes" id="UP000315403"/>
    </source>
</evidence>
<dbReference type="GO" id="GO:0006310">
    <property type="term" value="P:DNA recombination"/>
    <property type="evidence" value="ECO:0007669"/>
    <property type="project" value="TreeGrafter"/>
</dbReference>
<dbReference type="EC" id="5.6.2.2" evidence="1"/>
<dbReference type="Gene3D" id="3.40.50.140">
    <property type="match status" value="1"/>
</dbReference>
<dbReference type="InterPro" id="IPR023405">
    <property type="entry name" value="Topo_IA_core_domain"/>
</dbReference>
<reference evidence="1 2" key="1">
    <citation type="submission" date="2019-03" db="EMBL/GenBank/DDBJ databases">
        <title>New insights into Acidothiobacillus thiooxidans sulfur metabolism through coupled gene expression, solution geochemistry, microscopy and spectroscopy analyses.</title>
        <authorList>
            <person name="Camacho D."/>
            <person name="Frazao R."/>
            <person name="Fouillen A."/>
            <person name="Nanci A."/>
            <person name="Lang B.F."/>
            <person name="Apte S.C."/>
            <person name="Baron C."/>
            <person name="Warren L.A."/>
        </authorList>
    </citation>
    <scope>NUCLEOTIDE SEQUENCE [LARGE SCALE GENOMIC DNA]</scope>
    <source>
        <strain evidence="1 2">ATCC 19377</strain>
    </source>
</reference>
<sequence>MEAPEDTLILTNTPGMAMGLGRAFGIKTVSDSQVITRKGTRILWSKGSIMRHYTPGEYRPKWKNYRLADLPITPDPKFKPISGARESLARIKTALQSTSRVIHAGTPDHSGQYLVNNLIHEGGWDGPVERLLTHSLHPADLASPTLVPNESFKRLAEAETCRIHADWLIGINLSRMLTLMANQDTPLPAGRVMTVLMELMRLLSRDKPQKICTCTKPALLDTAHLQAACLHLGGTSPEKTILAAQSLYESGIISYPFTDQNTVNADLWERHRQQPAREDLPVSGKNLQSGIMLLQTGYNRRLKPDEDTVLRCIMNQESRAWHLPPKAASCRESTLADLYLAMAHAGDWAKSPDLAHQEDVQIGTARARHSTLERIFEAGYAERHSLTLTDKGLKALGMVPESAKDPGTFMLWDTAIASVASGTLSSHQFMQRIHGYVADLMDALQRSKKAC</sequence>
<protein>
    <submittedName>
        <fullName evidence="1">DNA topoisomerase 3</fullName>
        <ecNumber evidence="1">5.6.2.2</ecNumber>
    </submittedName>
</protein>
<name>A0A543Q6Q0_ACITH</name>
<accession>A0A543Q6Q0</accession>
<dbReference type="GO" id="GO:0003677">
    <property type="term" value="F:DNA binding"/>
    <property type="evidence" value="ECO:0007669"/>
    <property type="project" value="InterPro"/>
</dbReference>
<dbReference type="GO" id="GO:0006281">
    <property type="term" value="P:DNA repair"/>
    <property type="evidence" value="ECO:0007669"/>
    <property type="project" value="TreeGrafter"/>
</dbReference>
<evidence type="ECO:0000313" key="1">
    <source>
        <dbReference type="EMBL" id="TQN51995.1"/>
    </source>
</evidence>
<dbReference type="AlphaFoldDB" id="A0A543Q6Q0"/>
<dbReference type="GO" id="GO:0006265">
    <property type="term" value="P:DNA topological change"/>
    <property type="evidence" value="ECO:0007669"/>
    <property type="project" value="InterPro"/>
</dbReference>
<proteinExistence type="predicted"/>